<keyword evidence="1" id="KW-0472">Membrane</keyword>
<feature type="transmembrane region" description="Helical" evidence="1">
    <location>
        <begin position="227"/>
        <end position="245"/>
    </location>
</feature>
<dbReference type="GO" id="GO:0015128">
    <property type="term" value="F:gluconate transmembrane transporter activity"/>
    <property type="evidence" value="ECO:0007669"/>
    <property type="project" value="InterPro"/>
</dbReference>
<proteinExistence type="predicted"/>
<dbReference type="NCBIfam" id="TIGR00791">
    <property type="entry name" value="gntP"/>
    <property type="match status" value="1"/>
</dbReference>
<dbReference type="Proteomes" id="UP000241507">
    <property type="component" value="Chromosome"/>
</dbReference>
<keyword evidence="1" id="KW-0812">Transmembrane</keyword>
<feature type="transmembrane region" description="Helical" evidence="1">
    <location>
        <begin position="265"/>
        <end position="284"/>
    </location>
</feature>
<feature type="transmembrane region" description="Helical" evidence="1">
    <location>
        <begin position="305"/>
        <end position="328"/>
    </location>
</feature>
<gene>
    <name evidence="2" type="ORF">C7S20_14260</name>
</gene>
<dbReference type="EMBL" id="CP028136">
    <property type="protein sequence ID" value="AVR46333.1"/>
    <property type="molecule type" value="Genomic_DNA"/>
</dbReference>
<feature type="transmembrane region" description="Helical" evidence="1">
    <location>
        <begin position="177"/>
        <end position="197"/>
    </location>
</feature>
<feature type="transmembrane region" description="Helical" evidence="1">
    <location>
        <begin position="139"/>
        <end position="157"/>
    </location>
</feature>
<sequence length="448" mass="47440">MELQVLIAVFIGIGILLFLILKLKIQAFLALLVVCILVGIMAGMPAGEIVETMKEGMGNTLGFVATVVGLGALFGGILEQSGGAKGLAKFMLKKTGEKNAPWAMMFTGFLIAIPVFFDVAFIILVPVAYALSRSTGKSLLLYALPLLAGLAITHAFIPPTPGPIAVSEILGADLGWVILFGLLTGLPTAVISGPLFARYISKKIYIEPQEYTEAEEIKVSSPPSPQLILLIIFVPIILIVLNTVINSPFMAESAVSENFGEAIALIGHPFTALIIANLLAWYFIGIRRGMGRDFLLKISTKSFQSAGIILLLTGAGGAFKQILIATGAGDMIASTMNSEFFSPLIFGFIIAALVRVLQGSSTVAMITAAGITAPVIGAGSYSIPEISIIVIAIAAGASTFSHVNDSGFWLVGQYLGLTEKQTFKTWTLMTGIISFSGLIMSLIIWYIL</sequence>
<dbReference type="InterPro" id="IPR003474">
    <property type="entry name" value="Glcn_transporter"/>
</dbReference>
<protein>
    <submittedName>
        <fullName evidence="2">Gluconate transporter</fullName>
    </submittedName>
</protein>
<feature type="transmembrane region" description="Helical" evidence="1">
    <location>
        <begin position="340"/>
        <end position="357"/>
    </location>
</feature>
<name>A0A2R3Z7R3_9FLAO</name>
<reference evidence="3" key="1">
    <citation type="submission" date="2018-03" db="EMBL/GenBank/DDBJ databases">
        <title>Gramella fulva sp. nov., isolated from a dry surface of tidal flat.</title>
        <authorList>
            <person name="Hwang S.H."/>
            <person name="Hwang W.M."/>
            <person name="Kang K."/>
            <person name="Ahn T.-Y."/>
        </authorList>
    </citation>
    <scope>NUCLEOTIDE SEQUENCE [LARGE SCALE GENOMIC DNA]</scope>
    <source>
        <strain evidence="3">SH35</strain>
    </source>
</reference>
<evidence type="ECO:0000256" key="1">
    <source>
        <dbReference type="SAM" id="Phobius"/>
    </source>
</evidence>
<accession>A0A2R3Z7R3</accession>
<dbReference type="RefSeq" id="WP_107013107.1">
    <property type="nucleotide sequence ID" value="NZ_CP028136.1"/>
</dbReference>
<feature type="transmembrane region" description="Helical" evidence="1">
    <location>
        <begin position="59"/>
        <end position="78"/>
    </location>
</feature>
<keyword evidence="3" id="KW-1185">Reference proteome</keyword>
<evidence type="ECO:0000313" key="2">
    <source>
        <dbReference type="EMBL" id="AVR46333.1"/>
    </source>
</evidence>
<dbReference type="AlphaFoldDB" id="A0A2R3Z7R3"/>
<dbReference type="GO" id="GO:0005886">
    <property type="term" value="C:plasma membrane"/>
    <property type="evidence" value="ECO:0007669"/>
    <property type="project" value="TreeGrafter"/>
</dbReference>
<feature type="transmembrane region" description="Helical" evidence="1">
    <location>
        <begin position="5"/>
        <end position="21"/>
    </location>
</feature>
<feature type="transmembrane region" description="Helical" evidence="1">
    <location>
        <begin position="102"/>
        <end position="127"/>
    </location>
</feature>
<feature type="transmembrane region" description="Helical" evidence="1">
    <location>
        <begin position="27"/>
        <end position="47"/>
    </location>
</feature>
<dbReference type="PANTHER" id="PTHR30354">
    <property type="entry name" value="GNT FAMILY GLUCONATE TRANSPORTER"/>
    <property type="match status" value="1"/>
</dbReference>
<evidence type="ECO:0000313" key="3">
    <source>
        <dbReference type="Proteomes" id="UP000241507"/>
    </source>
</evidence>
<dbReference type="Pfam" id="PF02447">
    <property type="entry name" value="GntP_permease"/>
    <property type="match status" value="1"/>
</dbReference>
<dbReference type="OrthoDB" id="9787129at2"/>
<dbReference type="KEGG" id="grs:C7S20_14260"/>
<organism evidence="2 3">
    <name type="scientific">Christiangramia fulva</name>
    <dbReference type="NCBI Taxonomy" id="2126553"/>
    <lineage>
        <taxon>Bacteria</taxon>
        <taxon>Pseudomonadati</taxon>
        <taxon>Bacteroidota</taxon>
        <taxon>Flavobacteriia</taxon>
        <taxon>Flavobacteriales</taxon>
        <taxon>Flavobacteriaceae</taxon>
        <taxon>Christiangramia</taxon>
    </lineage>
</organism>
<dbReference type="PIRSF" id="PIRSF002746">
    <property type="entry name" value="Gluconate_transporter"/>
    <property type="match status" value="1"/>
</dbReference>
<dbReference type="PANTHER" id="PTHR30354:SF25">
    <property type="entry name" value="INNER MEMBRANE PERMEASE YGBN"/>
    <property type="match status" value="1"/>
</dbReference>
<feature type="transmembrane region" description="Helical" evidence="1">
    <location>
        <begin position="389"/>
        <end position="411"/>
    </location>
</feature>
<feature type="transmembrane region" description="Helical" evidence="1">
    <location>
        <begin position="423"/>
        <end position="447"/>
    </location>
</feature>
<keyword evidence="1" id="KW-1133">Transmembrane helix</keyword>